<accession>A0A0P7AYA7</accession>
<evidence type="ECO:0000313" key="1">
    <source>
        <dbReference type="EMBL" id="KPM33086.1"/>
    </source>
</evidence>
<dbReference type="AlphaFoldDB" id="A0A0P7AYA7"/>
<proteinExistence type="predicted"/>
<dbReference type="RefSeq" id="WP_245628241.1">
    <property type="nucleotide sequence ID" value="NZ_LDJX01000002.1"/>
</dbReference>
<gene>
    <name evidence="1" type="ORF">I595_1513</name>
</gene>
<evidence type="ECO:0000313" key="2">
    <source>
        <dbReference type="Proteomes" id="UP000050280"/>
    </source>
</evidence>
<organism evidence="1 2">
    <name type="scientific">Croceitalea dokdonensis DOKDO 023</name>
    <dbReference type="NCBI Taxonomy" id="1300341"/>
    <lineage>
        <taxon>Bacteria</taxon>
        <taxon>Pseudomonadati</taxon>
        <taxon>Bacteroidota</taxon>
        <taxon>Flavobacteriia</taxon>
        <taxon>Flavobacteriales</taxon>
        <taxon>Flavobacteriaceae</taxon>
        <taxon>Croceitalea</taxon>
    </lineage>
</organism>
<comment type="caution">
    <text evidence="1">The sequence shown here is derived from an EMBL/GenBank/DDBJ whole genome shotgun (WGS) entry which is preliminary data.</text>
</comment>
<protein>
    <submittedName>
        <fullName evidence="1">DNA binding domain protein, excisionase family protein</fullName>
    </submittedName>
</protein>
<reference evidence="1 2" key="1">
    <citation type="submission" date="2015-09" db="EMBL/GenBank/DDBJ databases">
        <title>Genome sequence of the marine flavobacterium Croceitalea dokdonensis DOKDO 023 that contains proton- and sodium-pumping rhodopsins.</title>
        <authorList>
            <person name="Kwon S.-K."/>
            <person name="Lee H.K."/>
            <person name="Kwak M.-J."/>
            <person name="Kim J.F."/>
        </authorList>
    </citation>
    <scope>NUCLEOTIDE SEQUENCE [LARGE SCALE GENOMIC DNA]</scope>
    <source>
        <strain evidence="1 2">DOKDO 023</strain>
    </source>
</reference>
<sequence length="57" mass="6770">MDRLLIANKEVLTFDETCDYTSISRSYLYKFTAAGNIPEPKPNRKLIFIEWVKIFRL</sequence>
<name>A0A0P7AYA7_9FLAO</name>
<dbReference type="Proteomes" id="UP000050280">
    <property type="component" value="Unassembled WGS sequence"/>
</dbReference>
<dbReference type="EMBL" id="LDJX01000002">
    <property type="protein sequence ID" value="KPM33086.1"/>
    <property type="molecule type" value="Genomic_DNA"/>
</dbReference>
<dbReference type="STRING" id="1300341.I595_1513"/>
<keyword evidence="2" id="KW-1185">Reference proteome</keyword>